<dbReference type="GO" id="GO:0016787">
    <property type="term" value="F:hydrolase activity"/>
    <property type="evidence" value="ECO:0007669"/>
    <property type="project" value="UniProtKB-KW"/>
</dbReference>
<dbReference type="EMBL" id="MK285057">
    <property type="protein sequence ID" value="QDB00982.1"/>
    <property type="molecule type" value="Genomic_DNA"/>
</dbReference>
<keyword evidence="1" id="KW-1133">Transmembrane helix</keyword>
<dbReference type="InterPro" id="IPR007404">
    <property type="entry name" value="YdjM-like"/>
</dbReference>
<organism evidence="2">
    <name type="scientific">Clostridium perfringens</name>
    <dbReference type="NCBI Taxonomy" id="1502"/>
    <lineage>
        <taxon>Bacteria</taxon>
        <taxon>Bacillati</taxon>
        <taxon>Bacillota</taxon>
        <taxon>Clostridia</taxon>
        <taxon>Eubacteriales</taxon>
        <taxon>Clostridiaceae</taxon>
        <taxon>Clostridium</taxon>
    </lineage>
</organism>
<dbReference type="AlphaFoldDB" id="A0A4Y5T3I8"/>
<keyword evidence="2" id="KW-0378">Hydrolase</keyword>
<dbReference type="PANTHER" id="PTHR35531:SF1">
    <property type="entry name" value="INNER MEMBRANE PROTEIN YBCI-RELATED"/>
    <property type="match status" value="1"/>
</dbReference>
<keyword evidence="1" id="KW-0812">Transmembrane</keyword>
<geneLocation type="plasmid" evidence="2">
    <name>pCPT84-1</name>
</geneLocation>
<evidence type="ECO:0000256" key="1">
    <source>
        <dbReference type="SAM" id="Phobius"/>
    </source>
</evidence>
<keyword evidence="2" id="KW-0614">Plasmid</keyword>
<protein>
    <submittedName>
        <fullName evidence="2">Putative membrane-bound metal-dependent hydrolase</fullName>
    </submittedName>
</protein>
<feature type="transmembrane region" description="Helical" evidence="1">
    <location>
        <begin position="75"/>
        <end position="99"/>
    </location>
</feature>
<dbReference type="PANTHER" id="PTHR35531">
    <property type="entry name" value="INNER MEMBRANE PROTEIN YBCI-RELATED"/>
    <property type="match status" value="1"/>
</dbReference>
<dbReference type="Pfam" id="PF04307">
    <property type="entry name" value="YdjM"/>
    <property type="match status" value="1"/>
</dbReference>
<accession>A0A4Y5T3I8</accession>
<sequence length="159" mass="17825">MMYKTHLSTSLNISIPVLALNNELSLLTLTGVSLGSLLPDIDTPYSFIGARLKIISYPLSIFFKHRGGLHSIIPIIIILGIGIFLNSKFILSVSLGYFLHLLGDTFSRSGVNWFWPFSNKSIKIPIKLLTYKTGSIKEYVILFISILILIGEFKIFITF</sequence>
<dbReference type="RefSeq" id="WP_283698580.1">
    <property type="nucleotide sequence ID" value="NZ_CATNXL010000006.1"/>
</dbReference>
<proteinExistence type="predicted"/>
<keyword evidence="1" id="KW-0472">Membrane</keyword>
<name>A0A4Y5T3I8_CLOPF</name>
<feature type="transmembrane region" description="Helical" evidence="1">
    <location>
        <begin position="139"/>
        <end position="157"/>
    </location>
</feature>
<evidence type="ECO:0000313" key="2">
    <source>
        <dbReference type="EMBL" id="QDB00982.1"/>
    </source>
</evidence>
<reference evidence="2" key="1">
    <citation type="journal article" date="2019" name="Pathogens">
        <title>In silico Identification of Novel Toxin Homologs and Associated Mobile Genetic Elements in Clostridium perfringens.</title>
        <authorList>
            <person name="Lacey J.A."/>
            <person name="Johanesen P.A."/>
            <person name="Lyras D."/>
            <person name="Moore R.J."/>
        </authorList>
    </citation>
    <scope>NUCLEOTIDE SEQUENCE</scope>
    <source>
        <strain evidence="2">T84</strain>
        <plasmid evidence="2">pCPT84-1</plasmid>
    </source>
</reference>